<name>A0A507EFW7_9FUNG</name>
<comment type="caution">
    <text evidence="8">The sequence shown here is derived from an EMBL/GenBank/DDBJ whole genome shotgun (WGS) entry which is preliminary data.</text>
</comment>
<evidence type="ECO:0000256" key="7">
    <source>
        <dbReference type="ARBA" id="ARBA00039935"/>
    </source>
</evidence>
<keyword evidence="5" id="KW-0496">Mitochondrion</keyword>
<protein>
    <recommendedName>
        <fullName evidence="7">Large ribosomal subunit protein bL32m</fullName>
    </recommendedName>
</protein>
<accession>A0A507EFW7</accession>
<dbReference type="Proteomes" id="UP000318582">
    <property type="component" value="Unassembled WGS sequence"/>
</dbReference>
<dbReference type="InterPro" id="IPR002677">
    <property type="entry name" value="Ribosomal_bL32"/>
</dbReference>
<dbReference type="PANTHER" id="PTHR21026">
    <property type="entry name" value="39S RIBOSOMAL PROTEIN L32, MITOCHONDRIAL"/>
    <property type="match status" value="1"/>
</dbReference>
<gene>
    <name evidence="8" type="ORF">PhCBS80983_g00638</name>
</gene>
<dbReference type="AlphaFoldDB" id="A0A507EFW7"/>
<evidence type="ECO:0000256" key="2">
    <source>
        <dbReference type="ARBA" id="ARBA00008560"/>
    </source>
</evidence>
<organism evidence="8 9">
    <name type="scientific">Powellomyces hirtus</name>
    <dbReference type="NCBI Taxonomy" id="109895"/>
    <lineage>
        <taxon>Eukaryota</taxon>
        <taxon>Fungi</taxon>
        <taxon>Fungi incertae sedis</taxon>
        <taxon>Chytridiomycota</taxon>
        <taxon>Chytridiomycota incertae sedis</taxon>
        <taxon>Chytridiomycetes</taxon>
        <taxon>Spizellomycetales</taxon>
        <taxon>Powellomycetaceae</taxon>
        <taxon>Powellomyces</taxon>
    </lineage>
</organism>
<dbReference type="GO" id="GO:0003735">
    <property type="term" value="F:structural constituent of ribosome"/>
    <property type="evidence" value="ECO:0007669"/>
    <property type="project" value="InterPro"/>
</dbReference>
<keyword evidence="4" id="KW-0689">Ribosomal protein</keyword>
<dbReference type="NCBIfam" id="TIGR01031">
    <property type="entry name" value="rpmF_bact"/>
    <property type="match status" value="1"/>
</dbReference>
<keyword evidence="3" id="KW-0809">Transit peptide</keyword>
<evidence type="ECO:0000256" key="1">
    <source>
        <dbReference type="ARBA" id="ARBA00004173"/>
    </source>
</evidence>
<evidence type="ECO:0000256" key="6">
    <source>
        <dbReference type="ARBA" id="ARBA00023274"/>
    </source>
</evidence>
<dbReference type="EMBL" id="QEAQ01000004">
    <property type="protein sequence ID" value="TPX62070.1"/>
    <property type="molecule type" value="Genomic_DNA"/>
</dbReference>
<dbReference type="HAMAP" id="MF_00340">
    <property type="entry name" value="Ribosomal_bL32"/>
    <property type="match status" value="1"/>
</dbReference>
<dbReference type="GO" id="GO:0006412">
    <property type="term" value="P:translation"/>
    <property type="evidence" value="ECO:0007669"/>
    <property type="project" value="InterPro"/>
</dbReference>
<sequence length="107" mass="11856">MSAALFPRISFLRFLAPAFLAHRPAVVASLGAVVAAPATATFAGATLEWLSGLLWAVPKKKTTHRKKRFRMATKWLKPMRNISTCPFCGQPTLRHHLCRSCTKQVLP</sequence>
<evidence type="ECO:0000313" key="9">
    <source>
        <dbReference type="Proteomes" id="UP000318582"/>
    </source>
</evidence>
<dbReference type="PANTHER" id="PTHR21026:SF2">
    <property type="entry name" value="LARGE RIBOSOMAL SUBUNIT PROTEIN BL32M"/>
    <property type="match status" value="1"/>
</dbReference>
<dbReference type="SUPFAM" id="SSF57829">
    <property type="entry name" value="Zn-binding ribosomal proteins"/>
    <property type="match status" value="1"/>
</dbReference>
<reference evidence="8 9" key="1">
    <citation type="journal article" date="2019" name="Sci. Rep.">
        <title>Comparative genomics of chytrid fungi reveal insights into the obligate biotrophic and pathogenic lifestyle of Synchytrium endobioticum.</title>
        <authorList>
            <person name="van de Vossenberg B.T.L.H."/>
            <person name="Warris S."/>
            <person name="Nguyen H.D.T."/>
            <person name="van Gent-Pelzer M.P.E."/>
            <person name="Joly D.L."/>
            <person name="van de Geest H.C."/>
            <person name="Bonants P.J.M."/>
            <person name="Smith D.S."/>
            <person name="Levesque C.A."/>
            <person name="van der Lee T.A.J."/>
        </authorList>
    </citation>
    <scope>NUCLEOTIDE SEQUENCE [LARGE SCALE GENOMIC DNA]</scope>
    <source>
        <strain evidence="8 9">CBS 809.83</strain>
    </source>
</reference>
<dbReference type="InterPro" id="IPR051991">
    <property type="entry name" value="Mitoribosomal_protein_bL32"/>
</dbReference>
<evidence type="ECO:0000256" key="5">
    <source>
        <dbReference type="ARBA" id="ARBA00023128"/>
    </source>
</evidence>
<evidence type="ECO:0000256" key="4">
    <source>
        <dbReference type="ARBA" id="ARBA00022980"/>
    </source>
</evidence>
<evidence type="ECO:0000313" key="8">
    <source>
        <dbReference type="EMBL" id="TPX62070.1"/>
    </source>
</evidence>
<keyword evidence="6" id="KW-0687">Ribonucleoprotein</keyword>
<dbReference type="Pfam" id="PF01783">
    <property type="entry name" value="Ribosomal_L32p"/>
    <property type="match status" value="1"/>
</dbReference>
<comment type="subcellular location">
    <subcellularLocation>
        <location evidence="1">Mitochondrion</location>
    </subcellularLocation>
</comment>
<evidence type="ECO:0000256" key="3">
    <source>
        <dbReference type="ARBA" id="ARBA00022946"/>
    </source>
</evidence>
<dbReference type="STRING" id="109895.A0A507EFW7"/>
<dbReference type="InterPro" id="IPR011332">
    <property type="entry name" value="Ribosomal_zn-bd"/>
</dbReference>
<dbReference type="GO" id="GO:0005762">
    <property type="term" value="C:mitochondrial large ribosomal subunit"/>
    <property type="evidence" value="ECO:0007669"/>
    <property type="project" value="TreeGrafter"/>
</dbReference>
<comment type="similarity">
    <text evidence="2">Belongs to the bacterial ribosomal protein bL32 family.</text>
</comment>
<keyword evidence="9" id="KW-1185">Reference proteome</keyword>
<proteinExistence type="inferred from homology"/>